<dbReference type="InterPro" id="IPR012133">
    <property type="entry name" value="Alpha-hydoxy_acid_DH_FMN"/>
</dbReference>
<feature type="binding site" evidence="7">
    <location>
        <position position="131"/>
    </location>
    <ligand>
        <name>FMN</name>
        <dbReference type="ChEBI" id="CHEBI:58210"/>
    </ligand>
</feature>
<feature type="binding site" evidence="7">
    <location>
        <position position="284"/>
    </location>
    <ligand>
        <name>glyoxylate</name>
        <dbReference type="ChEBI" id="CHEBI:36655"/>
    </ligand>
</feature>
<feature type="binding site" evidence="7">
    <location>
        <begin position="312"/>
        <end position="316"/>
    </location>
    <ligand>
        <name>FMN</name>
        <dbReference type="ChEBI" id="CHEBI:58210"/>
    </ligand>
</feature>
<feature type="binding site" evidence="7">
    <location>
        <begin position="82"/>
        <end position="84"/>
    </location>
    <ligand>
        <name>FMN</name>
        <dbReference type="ChEBI" id="CHEBI:58210"/>
    </ligand>
</feature>
<dbReference type="GO" id="GO:0005886">
    <property type="term" value="C:plasma membrane"/>
    <property type="evidence" value="ECO:0007669"/>
    <property type="project" value="TreeGrafter"/>
</dbReference>
<dbReference type="Pfam" id="PF01070">
    <property type="entry name" value="FMN_dh"/>
    <property type="match status" value="1"/>
</dbReference>
<evidence type="ECO:0000256" key="7">
    <source>
        <dbReference type="PIRSR" id="PIRSR000138-2"/>
    </source>
</evidence>
<keyword evidence="10" id="KW-1185">Reference proteome</keyword>
<comment type="cofactor">
    <cofactor evidence="1">
        <name>FMN</name>
        <dbReference type="ChEBI" id="CHEBI:58210"/>
    </cofactor>
</comment>
<dbReference type="InterPro" id="IPR008259">
    <property type="entry name" value="FMN_hydac_DH_AS"/>
</dbReference>
<dbReference type="EMBL" id="JAZHOG010000002">
    <property type="protein sequence ID" value="MEJ8566581.1"/>
    <property type="molecule type" value="Genomic_DNA"/>
</dbReference>
<feature type="binding site" evidence="7">
    <location>
        <position position="279"/>
    </location>
    <ligand>
        <name>FMN</name>
        <dbReference type="ChEBI" id="CHEBI:58210"/>
    </ligand>
</feature>
<evidence type="ECO:0000256" key="6">
    <source>
        <dbReference type="PIRSR" id="PIRSR000138-1"/>
    </source>
</evidence>
<feature type="binding site" evidence="7">
    <location>
        <position position="133"/>
    </location>
    <ligand>
        <name>glyoxylate</name>
        <dbReference type="ChEBI" id="CHEBI:36655"/>
    </ligand>
</feature>
<sequence>MTQSMIRPVTPADYREYARRRLPGFLFHYIDGAANEERTADRNQSDFGRWQLRQRVMRDVSGVSTAARLAGEDVALPLALAPVGLTGMFARRGEASAGRAAARVGVPMGLSTVSICSIREVQAAGPAVWFQLYMLRDRDLVLQLLEQAWESGVRTLLFTVDLAMEGVRHRDIRSGMVGSTLRARLGRAWQIVSHPRWVWDVGLRGRPHTFGNLGFFDTASNDLNAYKSFIAGQFDRAVTWEDIGWLREHWQGRLYIKGVLCEEDARAAAERGADGVVVSNHGGRQLDEVSSTIGKLPEVVAAVGDQLEVLLDGGVRSGLDIVRAVALGARGVLIGRPFVYALAARGEAGVHDLLATLQHEMTVAMALMGVTQVNELNPDCLQYCGPERV</sequence>
<evidence type="ECO:0000256" key="5">
    <source>
        <dbReference type="ARBA" id="ARBA00024042"/>
    </source>
</evidence>
<comment type="similarity">
    <text evidence="5">Belongs to the FMN-dependent alpha-hydroxy acid dehydrogenase family.</text>
</comment>
<dbReference type="PANTHER" id="PTHR10578">
    <property type="entry name" value="S -2-HYDROXY-ACID OXIDASE-RELATED"/>
    <property type="match status" value="1"/>
</dbReference>
<keyword evidence="3 7" id="KW-0288">FMN</keyword>
<feature type="binding site" evidence="7">
    <location>
        <position position="257"/>
    </location>
    <ligand>
        <name>FMN</name>
        <dbReference type="ChEBI" id="CHEBI:58210"/>
    </ligand>
</feature>
<dbReference type="InterPro" id="IPR037396">
    <property type="entry name" value="FMN_HAD"/>
</dbReference>
<accession>A0AAW9RAQ5</accession>
<dbReference type="Gene3D" id="3.20.20.70">
    <property type="entry name" value="Aldolase class I"/>
    <property type="match status" value="1"/>
</dbReference>
<organism evidence="9 10">
    <name type="scientific">Elongatibacter sediminis</name>
    <dbReference type="NCBI Taxonomy" id="3119006"/>
    <lineage>
        <taxon>Bacteria</taxon>
        <taxon>Pseudomonadati</taxon>
        <taxon>Pseudomonadota</taxon>
        <taxon>Gammaproteobacteria</taxon>
        <taxon>Chromatiales</taxon>
        <taxon>Wenzhouxiangellaceae</taxon>
        <taxon>Elongatibacter</taxon>
    </lineage>
</organism>
<dbReference type="PIRSF" id="PIRSF000138">
    <property type="entry name" value="Al-hdrx_acd_dh"/>
    <property type="match status" value="1"/>
</dbReference>
<name>A0AAW9RAQ5_9GAMM</name>
<dbReference type="NCBIfam" id="NF008398">
    <property type="entry name" value="PRK11197.1"/>
    <property type="match status" value="1"/>
</dbReference>
<proteinExistence type="inferred from homology"/>
<feature type="active site" description="Proton acceptor" evidence="6">
    <location>
        <position position="281"/>
    </location>
</feature>
<protein>
    <submittedName>
        <fullName evidence="9">L-lactate dehydrogenase</fullName>
        <ecNumber evidence="9">1.1.1.27</ecNumber>
    </submittedName>
</protein>
<dbReference type="InterPro" id="IPR000262">
    <property type="entry name" value="FMN-dep_DH"/>
</dbReference>
<dbReference type="PROSITE" id="PS51349">
    <property type="entry name" value="FMN_HYDROXY_ACID_DH_2"/>
    <property type="match status" value="1"/>
</dbReference>
<feature type="binding site" evidence="7">
    <location>
        <position position="29"/>
    </location>
    <ligand>
        <name>glyoxylate</name>
        <dbReference type="ChEBI" id="CHEBI:36655"/>
    </ligand>
</feature>
<dbReference type="GO" id="GO:0009060">
    <property type="term" value="P:aerobic respiration"/>
    <property type="evidence" value="ECO:0007669"/>
    <property type="project" value="TreeGrafter"/>
</dbReference>
<evidence type="ECO:0000313" key="9">
    <source>
        <dbReference type="EMBL" id="MEJ8566581.1"/>
    </source>
</evidence>
<keyword evidence="4 9" id="KW-0560">Oxidoreductase</keyword>
<evidence type="ECO:0000256" key="1">
    <source>
        <dbReference type="ARBA" id="ARBA00001917"/>
    </source>
</evidence>
<gene>
    <name evidence="9" type="ORF">V3330_02985</name>
</gene>
<evidence type="ECO:0000313" key="10">
    <source>
        <dbReference type="Proteomes" id="UP001359886"/>
    </source>
</evidence>
<feature type="binding site" evidence="7">
    <location>
        <begin position="335"/>
        <end position="336"/>
    </location>
    <ligand>
        <name>FMN</name>
        <dbReference type="ChEBI" id="CHEBI:58210"/>
    </ligand>
</feature>
<dbReference type="Proteomes" id="UP001359886">
    <property type="component" value="Unassembled WGS sequence"/>
</dbReference>
<dbReference type="InterPro" id="IPR013785">
    <property type="entry name" value="Aldolase_TIM"/>
</dbReference>
<feature type="binding site" evidence="7">
    <location>
        <position position="281"/>
    </location>
    <ligand>
        <name>glyoxylate</name>
        <dbReference type="ChEBI" id="CHEBI:36655"/>
    </ligand>
</feature>
<feature type="domain" description="FMN hydroxy acid dehydrogenase" evidence="8">
    <location>
        <begin position="3"/>
        <end position="386"/>
    </location>
</feature>
<feature type="binding site" evidence="7">
    <location>
        <position position="111"/>
    </location>
    <ligand>
        <name>FMN</name>
        <dbReference type="ChEBI" id="CHEBI:58210"/>
    </ligand>
</feature>
<dbReference type="GO" id="GO:0004459">
    <property type="term" value="F:L-lactate dehydrogenase (NAD+) activity"/>
    <property type="evidence" value="ECO:0007669"/>
    <property type="project" value="UniProtKB-EC"/>
</dbReference>
<dbReference type="EC" id="1.1.1.27" evidence="9"/>
<feature type="binding site" evidence="7">
    <location>
        <position position="168"/>
    </location>
    <ligand>
        <name>glyoxylate</name>
        <dbReference type="ChEBI" id="CHEBI:36655"/>
    </ligand>
</feature>
<dbReference type="PROSITE" id="PS00557">
    <property type="entry name" value="FMN_HYDROXY_ACID_DH_1"/>
    <property type="match status" value="1"/>
</dbReference>
<dbReference type="GO" id="GO:0010181">
    <property type="term" value="F:FMN binding"/>
    <property type="evidence" value="ECO:0007669"/>
    <property type="project" value="InterPro"/>
</dbReference>
<dbReference type="AlphaFoldDB" id="A0AAW9RAQ5"/>
<dbReference type="FunFam" id="3.20.20.70:FF:000029">
    <property type="entry name" value="L-lactate dehydrogenase"/>
    <property type="match status" value="1"/>
</dbReference>
<evidence type="ECO:0000256" key="4">
    <source>
        <dbReference type="ARBA" id="ARBA00023002"/>
    </source>
</evidence>
<feature type="binding site" evidence="7">
    <location>
        <position position="159"/>
    </location>
    <ligand>
        <name>FMN</name>
        <dbReference type="ChEBI" id="CHEBI:58210"/>
    </ligand>
</feature>
<reference evidence="9 10" key="1">
    <citation type="submission" date="2024-02" db="EMBL/GenBank/DDBJ databases">
        <title>A novel Wenzhouxiangellaceae bacterium, isolated from coastal sediments.</title>
        <authorList>
            <person name="Du Z.-J."/>
            <person name="Ye Y.-Q."/>
            <person name="Zhang X.-Y."/>
        </authorList>
    </citation>
    <scope>NUCLEOTIDE SEQUENCE [LARGE SCALE GENOMIC DNA]</scope>
    <source>
        <strain evidence="9 10">CH-27</strain>
    </source>
</reference>
<evidence type="ECO:0000259" key="8">
    <source>
        <dbReference type="PROSITE" id="PS51349"/>
    </source>
</evidence>
<comment type="caution">
    <text evidence="9">The sequence shown here is derived from an EMBL/GenBank/DDBJ whole genome shotgun (WGS) entry which is preliminary data.</text>
</comment>
<dbReference type="PANTHER" id="PTHR10578:SF85">
    <property type="entry name" value="L-LACTATE DEHYDROGENASE"/>
    <property type="match status" value="1"/>
</dbReference>
<dbReference type="CDD" id="cd02809">
    <property type="entry name" value="alpha_hydroxyacid_oxid_FMN"/>
    <property type="match status" value="1"/>
</dbReference>
<keyword evidence="2 7" id="KW-0285">Flavoprotein</keyword>
<evidence type="ECO:0000256" key="2">
    <source>
        <dbReference type="ARBA" id="ARBA00022630"/>
    </source>
</evidence>
<dbReference type="SUPFAM" id="SSF51395">
    <property type="entry name" value="FMN-linked oxidoreductases"/>
    <property type="match status" value="1"/>
</dbReference>
<evidence type="ECO:0000256" key="3">
    <source>
        <dbReference type="ARBA" id="ARBA00022643"/>
    </source>
</evidence>